<dbReference type="Proteomes" id="UP001216907">
    <property type="component" value="Unassembled WGS sequence"/>
</dbReference>
<reference evidence="2 3" key="1">
    <citation type="submission" date="2023-03" db="EMBL/GenBank/DDBJ databases">
        <title>Paludisphaera mucosa sp. nov. a novel planctomycete from northern fen.</title>
        <authorList>
            <person name="Ivanova A."/>
        </authorList>
    </citation>
    <scope>NUCLEOTIDE SEQUENCE [LARGE SCALE GENOMIC DNA]</scope>
    <source>
        <strain evidence="2 3">Pla2</strain>
    </source>
</reference>
<keyword evidence="3" id="KW-1185">Reference proteome</keyword>
<accession>A0ABT6FBX2</accession>
<comment type="caution">
    <text evidence="2">The sequence shown here is derived from an EMBL/GenBank/DDBJ whole genome shotgun (WGS) entry which is preliminary data.</text>
</comment>
<dbReference type="EMBL" id="JARRAG010000002">
    <property type="protein sequence ID" value="MDG3005093.1"/>
    <property type="molecule type" value="Genomic_DNA"/>
</dbReference>
<sequence>MHDEHPNKSGASLDESTGPTGSPADIREHMEVYASCGTKVGVVDHVEGDSIKLTKRDSADGQHHRIPLSWVAKVHDHIHLNVDHKEVESQWQPA</sequence>
<gene>
    <name evidence="2" type="ORF">PZE19_14995</name>
</gene>
<name>A0ABT6FBX2_9BACT</name>
<dbReference type="RefSeq" id="WP_277861442.1">
    <property type="nucleotide sequence ID" value="NZ_JARRAG010000002.1"/>
</dbReference>
<proteinExistence type="predicted"/>
<feature type="region of interest" description="Disordered" evidence="1">
    <location>
        <begin position="1"/>
        <end position="27"/>
    </location>
</feature>
<evidence type="ECO:0000313" key="3">
    <source>
        <dbReference type="Proteomes" id="UP001216907"/>
    </source>
</evidence>
<protein>
    <submittedName>
        <fullName evidence="2">DUF2171 domain-containing protein</fullName>
    </submittedName>
</protein>
<evidence type="ECO:0000313" key="2">
    <source>
        <dbReference type="EMBL" id="MDG3005093.1"/>
    </source>
</evidence>
<dbReference type="InterPro" id="IPR018684">
    <property type="entry name" value="DUF2171"/>
</dbReference>
<organism evidence="2 3">
    <name type="scientific">Paludisphaera mucosa</name>
    <dbReference type="NCBI Taxonomy" id="3030827"/>
    <lineage>
        <taxon>Bacteria</taxon>
        <taxon>Pseudomonadati</taxon>
        <taxon>Planctomycetota</taxon>
        <taxon>Planctomycetia</taxon>
        <taxon>Isosphaerales</taxon>
        <taxon>Isosphaeraceae</taxon>
        <taxon>Paludisphaera</taxon>
    </lineage>
</organism>
<dbReference type="Pfam" id="PF09939">
    <property type="entry name" value="DUF2171"/>
    <property type="match status" value="1"/>
</dbReference>
<evidence type="ECO:0000256" key="1">
    <source>
        <dbReference type="SAM" id="MobiDB-lite"/>
    </source>
</evidence>